<feature type="region of interest" description="Disordered" evidence="8">
    <location>
        <begin position="179"/>
        <end position="201"/>
    </location>
</feature>
<feature type="compositionally biased region" description="Basic and acidic residues" evidence="8">
    <location>
        <begin position="54"/>
        <end position="86"/>
    </location>
</feature>
<dbReference type="OrthoDB" id="10020333at2759"/>
<dbReference type="EMBL" id="JARK01001437">
    <property type="protein sequence ID" value="EYC02220.1"/>
    <property type="molecule type" value="Genomic_DNA"/>
</dbReference>
<evidence type="ECO:0000256" key="6">
    <source>
        <dbReference type="ARBA" id="ARBA00022840"/>
    </source>
</evidence>
<evidence type="ECO:0000256" key="3">
    <source>
        <dbReference type="ARBA" id="ARBA00022679"/>
    </source>
</evidence>
<dbReference type="Gene3D" id="3.30.200.20">
    <property type="entry name" value="Phosphorylase Kinase, domain 1"/>
    <property type="match status" value="1"/>
</dbReference>
<evidence type="ECO:0000313" key="11">
    <source>
        <dbReference type="Proteomes" id="UP000024635"/>
    </source>
</evidence>
<proteinExistence type="predicted"/>
<feature type="binding site" evidence="7">
    <location>
        <position position="313"/>
    </location>
    <ligand>
        <name>ATP</name>
        <dbReference type="ChEBI" id="CHEBI:30616"/>
    </ligand>
</feature>
<dbReference type="InterPro" id="IPR011009">
    <property type="entry name" value="Kinase-like_dom_sf"/>
</dbReference>
<evidence type="ECO:0000256" key="8">
    <source>
        <dbReference type="SAM" id="MobiDB-lite"/>
    </source>
</evidence>
<keyword evidence="2" id="KW-0723">Serine/threonine-protein kinase</keyword>
<dbReference type="STRING" id="53326.A0A016THR1"/>
<evidence type="ECO:0000256" key="4">
    <source>
        <dbReference type="ARBA" id="ARBA00022741"/>
    </source>
</evidence>
<name>A0A016THR1_9BILA</name>
<feature type="region of interest" description="Disordered" evidence="8">
    <location>
        <begin position="1"/>
        <end position="86"/>
    </location>
</feature>
<keyword evidence="11" id="KW-1185">Reference proteome</keyword>
<dbReference type="PROSITE" id="PS50011">
    <property type="entry name" value="PROTEIN_KINASE_DOM"/>
    <property type="match status" value="1"/>
</dbReference>
<feature type="compositionally biased region" description="Basic residues" evidence="8">
    <location>
        <begin position="42"/>
        <end position="53"/>
    </location>
</feature>
<dbReference type="AlphaFoldDB" id="A0A016THR1"/>
<dbReference type="GO" id="GO:0005524">
    <property type="term" value="F:ATP binding"/>
    <property type="evidence" value="ECO:0007669"/>
    <property type="project" value="UniProtKB-UniRule"/>
</dbReference>
<evidence type="ECO:0000259" key="9">
    <source>
        <dbReference type="PROSITE" id="PS50011"/>
    </source>
</evidence>
<reference evidence="11" key="1">
    <citation type="journal article" date="2015" name="Nat. Genet.">
        <title>The genome and transcriptome of the zoonotic hookworm Ancylostoma ceylanicum identify infection-specific gene families.</title>
        <authorList>
            <person name="Schwarz E.M."/>
            <person name="Hu Y."/>
            <person name="Antoshechkin I."/>
            <person name="Miller M.M."/>
            <person name="Sternberg P.W."/>
            <person name="Aroian R.V."/>
        </authorList>
    </citation>
    <scope>NUCLEOTIDE SEQUENCE</scope>
    <source>
        <strain evidence="11">HY135</strain>
    </source>
</reference>
<dbReference type="Proteomes" id="UP000024635">
    <property type="component" value="Unassembled WGS sequence"/>
</dbReference>
<dbReference type="PROSITE" id="PS00107">
    <property type="entry name" value="PROTEIN_KINASE_ATP"/>
    <property type="match status" value="1"/>
</dbReference>
<feature type="compositionally biased region" description="Polar residues" evidence="8">
    <location>
        <begin position="436"/>
        <end position="451"/>
    </location>
</feature>
<feature type="domain" description="Protein kinase" evidence="9">
    <location>
        <begin position="283"/>
        <end position="679"/>
    </location>
</feature>
<dbReference type="Gene3D" id="1.10.510.10">
    <property type="entry name" value="Transferase(Phosphotransferase) domain 1"/>
    <property type="match status" value="1"/>
</dbReference>
<accession>A0A016THR1</accession>
<dbReference type="EC" id="2.7.11.1" evidence="1"/>
<dbReference type="InterPro" id="IPR008271">
    <property type="entry name" value="Ser/Thr_kinase_AS"/>
</dbReference>
<sequence length="683" mass="77131">MSLKLGMPLDCPCPTFGELRQPPEAHPKRARHVEIGSTRAEKPRKREKFKRKSREINKKPEQEKTQASKEKEEKKPTTSEKKDKDTSCYLQLFPGTEKTGKDNDSTSYPILETACEEHAFITELVNKPPPKIDNFFELANPFENECDMLDVSDTIFDIANEFPNICLPSKELTPDIEAFNLEKPGKTQRRRARRSRQSPVVERRSWGSAALQRSASATGNPRVFFFYRSSLSNELNTNEFGCSLAISSSKMLSNRRSLSTHRQPNGKKRVDIVYRSKWITNNFVVGDPLGAGSFGKVWTVECRKKPAQLYALKVPAPGFNPKHIAMELKVMRAISGGPNVVEFIAAYRELDRVFVVMNLFPHDDIFSLINKMSLEETLQYMRNLFIALHHIHRYRVIHRDVKPANFLYNRAERRYLLVDFGLSHFVSPNQKRKSSIETSPSLKENVVNTTPIGPPPPKRSKRLSDDILTPNRPTLIRHPKCGCTTFASVCDTCRELPIRHMNKAGTPGYRAPEVLLRFEEQTTAIDVFAAGVTMLSFLLKKHPVFRPSNDVEALTQMATFLGSSSLVQAAAEGGVTFLCEPPLPGMDMVKLVFTFQVNNFPKDIKETVGCKPGCRSCMALIYQNNSGFCFCKHTESESIRKLSGDERTAFEVLTHCLDPSPSRRYTARMLAELIGSPSKKSGS</sequence>
<keyword evidence="6 7" id="KW-0067">ATP-binding</keyword>
<dbReference type="Pfam" id="PF00069">
    <property type="entry name" value="Pkinase"/>
    <property type="match status" value="2"/>
</dbReference>
<keyword evidence="3" id="KW-0808">Transferase</keyword>
<dbReference type="GO" id="GO:0005634">
    <property type="term" value="C:nucleus"/>
    <property type="evidence" value="ECO:0007669"/>
    <property type="project" value="TreeGrafter"/>
</dbReference>
<evidence type="ECO:0000256" key="5">
    <source>
        <dbReference type="ARBA" id="ARBA00022777"/>
    </source>
</evidence>
<dbReference type="GO" id="GO:0004674">
    <property type="term" value="F:protein serine/threonine kinase activity"/>
    <property type="evidence" value="ECO:0007669"/>
    <property type="project" value="UniProtKB-KW"/>
</dbReference>
<organism evidence="10 11">
    <name type="scientific">Ancylostoma ceylanicum</name>
    <dbReference type="NCBI Taxonomy" id="53326"/>
    <lineage>
        <taxon>Eukaryota</taxon>
        <taxon>Metazoa</taxon>
        <taxon>Ecdysozoa</taxon>
        <taxon>Nematoda</taxon>
        <taxon>Chromadorea</taxon>
        <taxon>Rhabditida</taxon>
        <taxon>Rhabditina</taxon>
        <taxon>Rhabditomorpha</taxon>
        <taxon>Strongyloidea</taxon>
        <taxon>Ancylostomatidae</taxon>
        <taxon>Ancylostomatinae</taxon>
        <taxon>Ancylostoma</taxon>
    </lineage>
</organism>
<dbReference type="PANTHER" id="PTHR44167">
    <property type="entry name" value="OVARIAN-SPECIFIC SERINE/THREONINE-PROTEIN KINASE LOK-RELATED"/>
    <property type="match status" value="1"/>
</dbReference>
<dbReference type="SMART" id="SM00220">
    <property type="entry name" value="S_TKc"/>
    <property type="match status" value="1"/>
</dbReference>
<dbReference type="GO" id="GO:0044773">
    <property type="term" value="P:mitotic DNA damage checkpoint signaling"/>
    <property type="evidence" value="ECO:0007669"/>
    <property type="project" value="TreeGrafter"/>
</dbReference>
<dbReference type="PROSITE" id="PS00108">
    <property type="entry name" value="PROTEIN_KINASE_ST"/>
    <property type="match status" value="1"/>
</dbReference>
<evidence type="ECO:0000256" key="7">
    <source>
        <dbReference type="PROSITE-ProRule" id="PRU10141"/>
    </source>
</evidence>
<keyword evidence="5" id="KW-0418">Kinase</keyword>
<feature type="region of interest" description="Disordered" evidence="8">
    <location>
        <begin position="431"/>
        <end position="465"/>
    </location>
</feature>
<protein>
    <recommendedName>
        <fullName evidence="1">non-specific serine/threonine protein kinase</fullName>
        <ecNumber evidence="1">2.7.11.1</ecNumber>
    </recommendedName>
</protein>
<feature type="compositionally biased region" description="Basic residues" evidence="8">
    <location>
        <begin position="186"/>
        <end position="196"/>
    </location>
</feature>
<evidence type="ECO:0000256" key="2">
    <source>
        <dbReference type="ARBA" id="ARBA00022527"/>
    </source>
</evidence>
<gene>
    <name evidence="10" type="primary">Acey_s0101.g3373</name>
    <name evidence="10" type="synonym">Acey-cdc-7</name>
    <name evidence="10" type="ORF">Y032_0101g3373</name>
</gene>
<dbReference type="InterPro" id="IPR017441">
    <property type="entry name" value="Protein_kinase_ATP_BS"/>
</dbReference>
<evidence type="ECO:0000313" key="10">
    <source>
        <dbReference type="EMBL" id="EYC02220.1"/>
    </source>
</evidence>
<dbReference type="SUPFAM" id="SSF56112">
    <property type="entry name" value="Protein kinase-like (PK-like)"/>
    <property type="match status" value="1"/>
</dbReference>
<dbReference type="PANTHER" id="PTHR44167:SF23">
    <property type="entry name" value="CDC7 KINASE, ISOFORM A-RELATED"/>
    <property type="match status" value="1"/>
</dbReference>
<dbReference type="InterPro" id="IPR000719">
    <property type="entry name" value="Prot_kinase_dom"/>
</dbReference>
<comment type="caution">
    <text evidence="10">The sequence shown here is derived from an EMBL/GenBank/DDBJ whole genome shotgun (WGS) entry which is preliminary data.</text>
</comment>
<evidence type="ECO:0000256" key="1">
    <source>
        <dbReference type="ARBA" id="ARBA00012513"/>
    </source>
</evidence>
<keyword evidence="4 7" id="KW-0547">Nucleotide-binding</keyword>